<gene>
    <name evidence="1" type="ORF">SCUD_LOCUS16922</name>
</gene>
<accession>A0A183KPE1</accession>
<reference evidence="3" key="1">
    <citation type="submission" date="2016-06" db="UniProtKB">
        <authorList>
            <consortium name="WormBaseParasite"/>
        </authorList>
    </citation>
    <scope>IDENTIFICATION</scope>
</reference>
<dbReference type="Proteomes" id="UP000279833">
    <property type="component" value="Unassembled WGS sequence"/>
</dbReference>
<organism evidence="3">
    <name type="scientific">Schistosoma curassoni</name>
    <dbReference type="NCBI Taxonomy" id="6186"/>
    <lineage>
        <taxon>Eukaryota</taxon>
        <taxon>Metazoa</taxon>
        <taxon>Spiralia</taxon>
        <taxon>Lophotrochozoa</taxon>
        <taxon>Platyhelminthes</taxon>
        <taxon>Trematoda</taxon>
        <taxon>Digenea</taxon>
        <taxon>Strigeidida</taxon>
        <taxon>Schistosomatoidea</taxon>
        <taxon>Schistosomatidae</taxon>
        <taxon>Schistosoma</taxon>
    </lineage>
</organism>
<dbReference type="AlphaFoldDB" id="A0A183KPE1"/>
<evidence type="ECO:0000313" key="1">
    <source>
        <dbReference type="EMBL" id="VDP62453.1"/>
    </source>
</evidence>
<dbReference type="EMBL" id="UZAK01039204">
    <property type="protein sequence ID" value="VDP62453.1"/>
    <property type="molecule type" value="Genomic_DNA"/>
</dbReference>
<reference evidence="1 2" key="2">
    <citation type="submission" date="2018-11" db="EMBL/GenBank/DDBJ databases">
        <authorList>
            <consortium name="Pathogen Informatics"/>
        </authorList>
    </citation>
    <scope>NUCLEOTIDE SEQUENCE [LARGE SCALE GENOMIC DNA]</scope>
    <source>
        <strain evidence="1">Dakar</strain>
        <strain evidence="2">Dakar, Senegal</strain>
    </source>
</reference>
<dbReference type="WBParaSite" id="SCUD_0001692501-mRNA-1">
    <property type="protein sequence ID" value="SCUD_0001692501-mRNA-1"/>
    <property type="gene ID" value="SCUD_0001692501"/>
</dbReference>
<proteinExistence type="predicted"/>
<protein>
    <submittedName>
        <fullName evidence="1 3">Uncharacterized protein</fullName>
    </submittedName>
</protein>
<evidence type="ECO:0000313" key="2">
    <source>
        <dbReference type="Proteomes" id="UP000279833"/>
    </source>
</evidence>
<evidence type="ECO:0000313" key="3">
    <source>
        <dbReference type="WBParaSite" id="SCUD_0001692501-mRNA-1"/>
    </source>
</evidence>
<keyword evidence="2" id="KW-1185">Reference proteome</keyword>
<sequence length="118" mass="14253">MPNFYDRLSFSEYIYRIKLKTIFNNKIYKENNNFIKDLSFHSLIPYSQLHNFESMTFSLDHENDLNYYDYSKHVIINTDTLKCINQCLLITDQSKYQLISGIKYRGKSEKEKKILILF</sequence>
<name>A0A183KPE1_9TREM</name>